<dbReference type="GeneID" id="54572758"/>
<protein>
    <submittedName>
        <fullName evidence="2">Uncharacterized protein</fullName>
    </submittedName>
</protein>
<dbReference type="Proteomes" id="UP000800094">
    <property type="component" value="Unassembled WGS sequence"/>
</dbReference>
<dbReference type="EMBL" id="ML987205">
    <property type="protein sequence ID" value="KAF2243222.1"/>
    <property type="molecule type" value="Genomic_DNA"/>
</dbReference>
<evidence type="ECO:0000256" key="1">
    <source>
        <dbReference type="SAM" id="MobiDB-lite"/>
    </source>
</evidence>
<reference evidence="2" key="1">
    <citation type="journal article" date="2020" name="Stud. Mycol.">
        <title>101 Dothideomycetes genomes: a test case for predicting lifestyles and emergence of pathogens.</title>
        <authorList>
            <person name="Haridas S."/>
            <person name="Albert R."/>
            <person name="Binder M."/>
            <person name="Bloem J."/>
            <person name="Labutti K."/>
            <person name="Salamov A."/>
            <person name="Andreopoulos B."/>
            <person name="Baker S."/>
            <person name="Barry K."/>
            <person name="Bills G."/>
            <person name="Bluhm B."/>
            <person name="Cannon C."/>
            <person name="Castanera R."/>
            <person name="Culley D."/>
            <person name="Daum C."/>
            <person name="Ezra D."/>
            <person name="Gonzalez J."/>
            <person name="Henrissat B."/>
            <person name="Kuo A."/>
            <person name="Liang C."/>
            <person name="Lipzen A."/>
            <person name="Lutzoni F."/>
            <person name="Magnuson J."/>
            <person name="Mondo S."/>
            <person name="Nolan M."/>
            <person name="Ohm R."/>
            <person name="Pangilinan J."/>
            <person name="Park H.-J."/>
            <person name="Ramirez L."/>
            <person name="Alfaro M."/>
            <person name="Sun H."/>
            <person name="Tritt A."/>
            <person name="Yoshinaga Y."/>
            <person name="Zwiers L.-H."/>
            <person name="Turgeon B."/>
            <person name="Goodwin S."/>
            <person name="Spatafora J."/>
            <person name="Crous P."/>
            <person name="Grigoriev I."/>
        </authorList>
    </citation>
    <scope>NUCLEOTIDE SEQUENCE</scope>
    <source>
        <strain evidence="2">CBS 122368</strain>
    </source>
</reference>
<name>A0A6A6HZS1_9PLEO</name>
<dbReference type="RefSeq" id="XP_033678226.1">
    <property type="nucleotide sequence ID" value="XM_033819428.1"/>
</dbReference>
<proteinExistence type="predicted"/>
<accession>A0A6A6HZS1</accession>
<organism evidence="2 3">
    <name type="scientific">Trematosphaeria pertusa</name>
    <dbReference type="NCBI Taxonomy" id="390896"/>
    <lineage>
        <taxon>Eukaryota</taxon>
        <taxon>Fungi</taxon>
        <taxon>Dikarya</taxon>
        <taxon>Ascomycota</taxon>
        <taxon>Pezizomycotina</taxon>
        <taxon>Dothideomycetes</taxon>
        <taxon>Pleosporomycetidae</taxon>
        <taxon>Pleosporales</taxon>
        <taxon>Massarineae</taxon>
        <taxon>Trematosphaeriaceae</taxon>
        <taxon>Trematosphaeria</taxon>
    </lineage>
</organism>
<keyword evidence="3" id="KW-1185">Reference proteome</keyword>
<evidence type="ECO:0000313" key="2">
    <source>
        <dbReference type="EMBL" id="KAF2243222.1"/>
    </source>
</evidence>
<sequence>MSSRPFSAMLSNAKTEAEMVLVVTQSRKSNLPTTASSRLRESRAGAASRAFREHHESLISAAAEHRSPGAEPEEGRTSFPAPAHPGAACVLFSRDLWACSDWCRGGPVFVIGGWPSSGQLSGTKTAPATLVPEVLFIDGSPPTCWDRSLVDAITVRPRMVRTVSGPLAAWARQRLAEDVTPMRKARLHIPASRRCHGS</sequence>
<gene>
    <name evidence="2" type="ORF">BU26DRAFT_113372</name>
</gene>
<evidence type="ECO:0000313" key="3">
    <source>
        <dbReference type="Proteomes" id="UP000800094"/>
    </source>
</evidence>
<feature type="region of interest" description="Disordered" evidence="1">
    <location>
        <begin position="26"/>
        <end position="47"/>
    </location>
</feature>
<dbReference type="AlphaFoldDB" id="A0A6A6HZS1"/>
<feature type="compositionally biased region" description="Polar residues" evidence="1">
    <location>
        <begin position="26"/>
        <end position="37"/>
    </location>
</feature>